<reference evidence="5" key="2">
    <citation type="submission" date="2022-06" db="UniProtKB">
        <authorList>
            <consortium name="EnsemblMetazoa"/>
        </authorList>
    </citation>
    <scope>IDENTIFICATION</scope>
    <source>
        <strain evidence="5">DF5081</strain>
    </source>
</reference>
<keyword evidence="2" id="KW-0067">ATP-binding</keyword>
<keyword evidence="6" id="KW-1185">Reference proteome</keyword>
<protein>
    <recommendedName>
        <fullName evidence="4">Protein KTI12 homolog</fullName>
    </recommendedName>
</protein>
<evidence type="ECO:0000256" key="2">
    <source>
        <dbReference type="ARBA" id="ARBA00022840"/>
    </source>
</evidence>
<evidence type="ECO:0000256" key="3">
    <source>
        <dbReference type="ARBA" id="ARBA00025768"/>
    </source>
</evidence>
<evidence type="ECO:0000256" key="4">
    <source>
        <dbReference type="ARBA" id="ARBA00026170"/>
    </source>
</evidence>
<dbReference type="PANTHER" id="PTHR12435">
    <property type="match status" value="1"/>
</dbReference>
<dbReference type="Gene3D" id="3.40.50.300">
    <property type="entry name" value="P-loop containing nucleotide triphosphate hydrolases"/>
    <property type="match status" value="1"/>
</dbReference>
<organism evidence="5 6">
    <name type="scientific">Caenorhabditis japonica</name>
    <dbReference type="NCBI Taxonomy" id="281687"/>
    <lineage>
        <taxon>Eukaryota</taxon>
        <taxon>Metazoa</taxon>
        <taxon>Ecdysozoa</taxon>
        <taxon>Nematoda</taxon>
        <taxon>Chromadorea</taxon>
        <taxon>Rhabditida</taxon>
        <taxon>Rhabditina</taxon>
        <taxon>Rhabditomorpha</taxon>
        <taxon>Rhabditoidea</taxon>
        <taxon>Rhabditidae</taxon>
        <taxon>Peloderinae</taxon>
        <taxon>Caenorhabditis</taxon>
    </lineage>
</organism>
<dbReference type="Pfam" id="PF08433">
    <property type="entry name" value="KTI12"/>
    <property type="match status" value="1"/>
</dbReference>
<dbReference type="EnsemblMetazoa" id="CJA01371.1">
    <property type="protein sequence ID" value="CJA01371.1"/>
    <property type="gene ID" value="WBGene00120575"/>
</dbReference>
<evidence type="ECO:0000313" key="5">
    <source>
        <dbReference type="EnsemblMetazoa" id="CJA01371.1"/>
    </source>
</evidence>
<keyword evidence="1" id="KW-0547">Nucleotide-binding</keyword>
<comment type="similarity">
    <text evidence="3">Belongs to the KTI12 family.</text>
</comment>
<reference evidence="6" key="1">
    <citation type="submission" date="2010-08" db="EMBL/GenBank/DDBJ databases">
        <authorList>
            <consortium name="Caenorhabditis japonica Sequencing Consortium"/>
            <person name="Wilson R.K."/>
        </authorList>
    </citation>
    <scope>NUCLEOTIDE SEQUENCE [LARGE SCALE GENOMIC DNA]</scope>
    <source>
        <strain evidence="6">DF5081</strain>
    </source>
</reference>
<sequence>MSKTTFCVIQCTPTKETCEWLNQQKPEGSQYSSAQISQLLQRYEVPDSKFRWEKPLFEIKVGRADRPCNENDLDDMSLDLEHLSPRFANIFDKEIVDWICNGTELTENQSTQVVPLAPTNFLHELDRSTQDTITVLLNAQRTAVRGQKIVIPGAGGSTVNFSKPRTVQELNRLRHQFVSMSKKNPTADNTKIVTMFVDFLNSNLR</sequence>
<accession>A0A8R1DFJ8</accession>
<name>A0A8R1DFJ8_CAEJA</name>
<dbReference type="InterPro" id="IPR013641">
    <property type="entry name" value="KTI12/PSTK"/>
</dbReference>
<proteinExistence type="inferred from homology"/>
<dbReference type="AlphaFoldDB" id="A0A8R1DFJ8"/>
<dbReference type="Proteomes" id="UP000005237">
    <property type="component" value="Unassembled WGS sequence"/>
</dbReference>
<evidence type="ECO:0000313" key="6">
    <source>
        <dbReference type="Proteomes" id="UP000005237"/>
    </source>
</evidence>
<dbReference type="InterPro" id="IPR027417">
    <property type="entry name" value="P-loop_NTPase"/>
</dbReference>
<dbReference type="GO" id="GO:0005524">
    <property type="term" value="F:ATP binding"/>
    <property type="evidence" value="ECO:0007669"/>
    <property type="project" value="UniProtKB-KW"/>
</dbReference>
<evidence type="ECO:0000256" key="1">
    <source>
        <dbReference type="ARBA" id="ARBA00022741"/>
    </source>
</evidence>